<evidence type="ECO:0000313" key="5">
    <source>
        <dbReference type="EMBL" id="MDP8187520.1"/>
    </source>
</evidence>
<comment type="subunit">
    <text evidence="2">Homotetramer.</text>
</comment>
<reference evidence="5" key="1">
    <citation type="journal article" date="2023" name="Front. Microbiol.">
        <title>Phylogeography and host specificity of Pasteurellaceae pathogenic to sea-farmed fish in the north-east Atlantic.</title>
        <authorList>
            <person name="Gulla S."/>
            <person name="Colquhoun D.J."/>
            <person name="Olsen A.B."/>
            <person name="Spilsberg B."/>
            <person name="Lagesen K."/>
            <person name="Aakesson C.P."/>
            <person name="Strom S."/>
            <person name="Manji F."/>
            <person name="Birkbeck T.H."/>
            <person name="Nilsen H.K."/>
        </authorList>
    </citation>
    <scope>NUCLEOTIDE SEQUENCE</scope>
    <source>
        <strain evidence="5">VIB1234</strain>
    </source>
</reference>
<comment type="caution">
    <text evidence="5">The sequence shown here is derived from an EMBL/GenBank/DDBJ whole genome shotgun (WGS) entry which is preliminary data.</text>
</comment>
<dbReference type="GO" id="GO:0006310">
    <property type="term" value="P:DNA recombination"/>
    <property type="evidence" value="ECO:0007669"/>
    <property type="project" value="UniProtKB-UniRule"/>
</dbReference>
<dbReference type="Proteomes" id="UP001230466">
    <property type="component" value="Unassembled WGS sequence"/>
</dbReference>
<organism evidence="5 6">
    <name type="scientific">Pasteurella atlantica</name>
    <dbReference type="NCBI Taxonomy" id="2827233"/>
    <lineage>
        <taxon>Bacteria</taxon>
        <taxon>Pseudomonadati</taxon>
        <taxon>Pseudomonadota</taxon>
        <taxon>Gammaproteobacteria</taxon>
        <taxon>Pasteurellales</taxon>
        <taxon>Pasteurellaceae</taxon>
        <taxon>Pasteurella</taxon>
    </lineage>
</organism>
<accession>A0AAW8CR04</accession>
<dbReference type="GO" id="GO:0009295">
    <property type="term" value="C:nucleoid"/>
    <property type="evidence" value="ECO:0007669"/>
    <property type="project" value="TreeGrafter"/>
</dbReference>
<dbReference type="Pfam" id="PF00436">
    <property type="entry name" value="SSB"/>
    <property type="match status" value="1"/>
</dbReference>
<keyword evidence="1 2" id="KW-0238">DNA-binding</keyword>
<evidence type="ECO:0000313" key="6">
    <source>
        <dbReference type="Proteomes" id="UP001230466"/>
    </source>
</evidence>
<gene>
    <name evidence="5" type="primary">ssb</name>
    <name evidence="5" type="ORF">QJU78_07035</name>
</gene>
<dbReference type="InterPro" id="IPR011344">
    <property type="entry name" value="ssDNA-bd"/>
</dbReference>
<dbReference type="EMBL" id="JASAYJ010000013">
    <property type="protein sequence ID" value="MDP8187520.1"/>
    <property type="molecule type" value="Genomic_DNA"/>
</dbReference>
<protein>
    <recommendedName>
        <fullName evidence="2 3">Single-stranded DNA-binding protein</fullName>
        <shortName evidence="2">SSB</shortName>
    </recommendedName>
</protein>
<feature type="region of interest" description="Disordered" evidence="4">
    <location>
        <begin position="106"/>
        <end position="149"/>
    </location>
</feature>
<dbReference type="NCBIfam" id="TIGR00621">
    <property type="entry name" value="ssb"/>
    <property type="match status" value="1"/>
</dbReference>
<dbReference type="PROSITE" id="PS50935">
    <property type="entry name" value="SSB"/>
    <property type="match status" value="1"/>
</dbReference>
<dbReference type="GO" id="GO:0006281">
    <property type="term" value="P:DNA repair"/>
    <property type="evidence" value="ECO:0007669"/>
    <property type="project" value="UniProtKB-UniRule"/>
</dbReference>
<feature type="short sequence motif" description="Important for interaction with partner proteins" evidence="2">
    <location>
        <begin position="144"/>
        <end position="149"/>
    </location>
</feature>
<dbReference type="GO" id="GO:0006260">
    <property type="term" value="P:DNA replication"/>
    <property type="evidence" value="ECO:0007669"/>
    <property type="project" value="UniProtKB-UniRule"/>
</dbReference>
<dbReference type="PIRSF" id="PIRSF002070">
    <property type="entry name" value="SSB"/>
    <property type="match status" value="1"/>
</dbReference>
<dbReference type="HAMAP" id="MF_00984">
    <property type="entry name" value="SSB"/>
    <property type="match status" value="1"/>
</dbReference>
<evidence type="ECO:0000256" key="2">
    <source>
        <dbReference type="HAMAP-Rule" id="MF_00984"/>
    </source>
</evidence>
<dbReference type="GO" id="GO:0003697">
    <property type="term" value="F:single-stranded DNA binding"/>
    <property type="evidence" value="ECO:0007669"/>
    <property type="project" value="UniProtKB-UniRule"/>
</dbReference>
<keyword evidence="2" id="KW-0233">DNA recombination</keyword>
<feature type="compositionally biased region" description="Polar residues" evidence="4">
    <location>
        <begin position="106"/>
        <end position="124"/>
    </location>
</feature>
<dbReference type="SUPFAM" id="SSF50249">
    <property type="entry name" value="Nucleic acid-binding proteins"/>
    <property type="match status" value="1"/>
</dbReference>
<evidence type="ECO:0000256" key="4">
    <source>
        <dbReference type="SAM" id="MobiDB-lite"/>
    </source>
</evidence>
<evidence type="ECO:0000256" key="3">
    <source>
        <dbReference type="PIRNR" id="PIRNR002070"/>
    </source>
</evidence>
<dbReference type="CDD" id="cd04496">
    <property type="entry name" value="SSB_OBF"/>
    <property type="match status" value="1"/>
</dbReference>
<dbReference type="PANTHER" id="PTHR10302:SF27">
    <property type="entry name" value="SINGLE-STRANDED DNA-BINDING PROTEIN"/>
    <property type="match status" value="1"/>
</dbReference>
<keyword evidence="2" id="KW-0227">DNA damage</keyword>
<dbReference type="PANTHER" id="PTHR10302">
    <property type="entry name" value="SINGLE-STRANDED DNA-BINDING PROTEIN"/>
    <property type="match status" value="1"/>
</dbReference>
<name>A0AAW8CR04_9PAST</name>
<dbReference type="Gene3D" id="2.40.50.140">
    <property type="entry name" value="Nucleic acid-binding proteins"/>
    <property type="match status" value="1"/>
</dbReference>
<evidence type="ECO:0000256" key="1">
    <source>
        <dbReference type="ARBA" id="ARBA00023125"/>
    </source>
</evidence>
<dbReference type="InterPro" id="IPR012340">
    <property type="entry name" value="NA-bd_OB-fold"/>
</dbReference>
<comment type="caution">
    <text evidence="2">Lacks conserved residue(s) required for the propagation of feature annotation.</text>
</comment>
<dbReference type="InterPro" id="IPR000424">
    <property type="entry name" value="Primosome_PriB/ssb"/>
</dbReference>
<dbReference type="AlphaFoldDB" id="A0AAW8CR04"/>
<sequence length="149" mass="16767">MNKAIIIGRLGNDPTIHQGTNGDCIATISIATSEKWQDKQTGEMKEHTEWHRVVFYGRRAEIVRDYLKKGSQVAVEGKLQTHKWTDNAGIERYTTEIIASSLQMLGSKQDNATTTPQKPTQNQYAKAKGKAETYQAPKPNNNFDDDIPF</sequence>
<proteinExistence type="inferred from homology"/>
<keyword evidence="2" id="KW-0234">DNA repair</keyword>
<keyword evidence="2" id="KW-0235">DNA replication</keyword>
<comment type="function">
    <text evidence="2">Plays an important role in DNA replication, recombination and repair. Binds to ssDNA and to an array of partner proteins to recruit them to their sites of action during DNA metabolism.</text>
</comment>
<dbReference type="RefSeq" id="WP_211597622.1">
    <property type="nucleotide sequence ID" value="NZ_JAGRQI010000006.1"/>
</dbReference>